<dbReference type="InterPro" id="IPR008978">
    <property type="entry name" value="HSP20-like_chaperone"/>
</dbReference>
<evidence type="ECO:0000313" key="5">
    <source>
        <dbReference type="Proteomes" id="UP001335648"/>
    </source>
</evidence>
<feature type="compositionally biased region" description="Basic and acidic residues" evidence="2">
    <location>
        <begin position="358"/>
        <end position="367"/>
    </location>
</feature>
<dbReference type="GO" id="GO:0060285">
    <property type="term" value="P:cilium-dependent cell motility"/>
    <property type="evidence" value="ECO:0007669"/>
    <property type="project" value="TreeGrafter"/>
</dbReference>
<feature type="compositionally biased region" description="Basic and acidic residues" evidence="2">
    <location>
        <begin position="303"/>
        <end position="312"/>
    </location>
</feature>
<keyword evidence="5" id="KW-1185">Reference proteome</keyword>
<organism evidence="4 5">
    <name type="scientific">Champsocephalus esox</name>
    <name type="common">pike icefish</name>
    <dbReference type="NCBI Taxonomy" id="159716"/>
    <lineage>
        <taxon>Eukaryota</taxon>
        <taxon>Metazoa</taxon>
        <taxon>Chordata</taxon>
        <taxon>Craniata</taxon>
        <taxon>Vertebrata</taxon>
        <taxon>Euteleostomi</taxon>
        <taxon>Actinopterygii</taxon>
        <taxon>Neopterygii</taxon>
        <taxon>Teleostei</taxon>
        <taxon>Neoteleostei</taxon>
        <taxon>Acanthomorphata</taxon>
        <taxon>Eupercaria</taxon>
        <taxon>Perciformes</taxon>
        <taxon>Notothenioidei</taxon>
        <taxon>Channichthyidae</taxon>
        <taxon>Champsocephalus</taxon>
    </lineage>
</organism>
<feature type="region of interest" description="Disordered" evidence="2">
    <location>
        <begin position="98"/>
        <end position="202"/>
    </location>
</feature>
<feature type="compositionally biased region" description="Basic and acidic residues" evidence="2">
    <location>
        <begin position="216"/>
        <end position="226"/>
    </location>
</feature>
<dbReference type="PANTHER" id="PTHR22997">
    <property type="entry name" value="PIH1 DOMAIN-CONTAINING PROTEIN 1"/>
    <property type="match status" value="1"/>
</dbReference>
<gene>
    <name evidence="4" type="ORF">CesoFtcFv8_017382</name>
</gene>
<feature type="compositionally biased region" description="Polar residues" evidence="2">
    <location>
        <begin position="328"/>
        <end position="339"/>
    </location>
</feature>
<dbReference type="GO" id="GO:0003351">
    <property type="term" value="P:epithelial cilium movement involved in extracellular fluid movement"/>
    <property type="evidence" value="ECO:0007669"/>
    <property type="project" value="TreeGrafter"/>
</dbReference>
<evidence type="ECO:0000256" key="1">
    <source>
        <dbReference type="ARBA" id="ARBA00008511"/>
    </source>
</evidence>
<dbReference type="CDD" id="cd00298">
    <property type="entry name" value="ACD_sHsps_p23-like"/>
    <property type="match status" value="1"/>
</dbReference>
<evidence type="ECO:0000313" key="4">
    <source>
        <dbReference type="EMBL" id="KAK5886339.1"/>
    </source>
</evidence>
<comment type="caution">
    <text evidence="4">The sequence shown here is derived from an EMBL/GenBank/DDBJ whole genome shotgun (WGS) entry which is preliminary data.</text>
</comment>
<name>A0AAN8GNU0_9TELE</name>
<dbReference type="GO" id="GO:0005576">
    <property type="term" value="C:extracellular region"/>
    <property type="evidence" value="ECO:0007669"/>
    <property type="project" value="GOC"/>
</dbReference>
<dbReference type="PANTHER" id="PTHR22997:SF3">
    <property type="entry name" value="PROTEIN KINTOUN"/>
    <property type="match status" value="1"/>
</dbReference>
<sequence length="437" mass="48607">MDIQDFRYARDSAQSPRPKEIVVTIDMPLLKAATEASLEVKERRLMLLESKEPAYRLELPLAYPVDEDKGEAKFNKQKQQLTVTLPVLPSKEAFDFHLGPAQSSVSDDERQEENTEMKEEEKCIEEDLRNQTREEEVEEERGQEIGEEQMSKGQKSVGEKDTWRKQKREGENTSEEISVEEEAECQEVKEKGQEGVVEDTLKKQKEESLIEVGDFNLDKNETHGGQKDPILTGFADDTVDASAEGENALPVEDELVASPETENQTVVIPAEHSSSIGTEGGVHQNSCLESPPKLKTSDINAETGKKNDHVSGDEVEDASFLYDRSGEESQTFLDANAENNIKGCDIPQESSEMPAAEEATKSSRGDSENGAPPSPEELRGGVDEDDLPTEQIFRPKKSRTPPALLREIDEDGNETVISDHSTSAGFIFQNSLMFELD</sequence>
<evidence type="ECO:0000259" key="3">
    <source>
        <dbReference type="Pfam" id="PF18201"/>
    </source>
</evidence>
<dbReference type="GO" id="GO:0070286">
    <property type="term" value="P:axonemal dynein complex assembly"/>
    <property type="evidence" value="ECO:0007669"/>
    <property type="project" value="TreeGrafter"/>
</dbReference>
<feature type="compositionally biased region" description="Basic and acidic residues" evidence="2">
    <location>
        <begin position="112"/>
        <end position="144"/>
    </location>
</feature>
<feature type="compositionally biased region" description="Basic and acidic residues" evidence="2">
    <location>
        <begin position="186"/>
        <end position="202"/>
    </location>
</feature>
<dbReference type="InterPro" id="IPR050734">
    <property type="entry name" value="PIH1/Kintoun_subfamily"/>
</dbReference>
<dbReference type="Proteomes" id="UP001335648">
    <property type="component" value="Unassembled WGS sequence"/>
</dbReference>
<feature type="region of interest" description="Disordered" evidence="2">
    <location>
        <begin position="216"/>
        <end position="404"/>
    </location>
</feature>
<feature type="compositionally biased region" description="Polar residues" evidence="2">
    <location>
        <begin position="260"/>
        <end position="288"/>
    </location>
</feature>
<reference evidence="4 5" key="1">
    <citation type="journal article" date="2023" name="Mol. Biol. Evol.">
        <title>Genomics of Secondarily Temperate Adaptation in the Only Non-Antarctic Icefish.</title>
        <authorList>
            <person name="Rivera-Colon A.G."/>
            <person name="Rayamajhi N."/>
            <person name="Minhas B.F."/>
            <person name="Madrigal G."/>
            <person name="Bilyk K.T."/>
            <person name="Yoon V."/>
            <person name="Hune M."/>
            <person name="Gregory S."/>
            <person name="Cheng C.H.C."/>
            <person name="Catchen J.M."/>
        </authorList>
    </citation>
    <scope>NUCLEOTIDE SEQUENCE [LARGE SCALE GENOMIC DNA]</scope>
    <source>
        <strain evidence="4">JC2023a</strain>
    </source>
</reference>
<dbReference type="EMBL" id="JAULUE010002059">
    <property type="protein sequence ID" value="KAK5886339.1"/>
    <property type="molecule type" value="Genomic_DNA"/>
</dbReference>
<dbReference type="Gene3D" id="2.60.40.790">
    <property type="match status" value="1"/>
</dbReference>
<protein>
    <recommendedName>
        <fullName evidence="3">PIH1D1/2/3 CS-like domain-containing protein</fullName>
    </recommendedName>
</protein>
<comment type="similarity">
    <text evidence="1">Belongs to the PIH1 family.</text>
</comment>
<evidence type="ECO:0000256" key="2">
    <source>
        <dbReference type="SAM" id="MobiDB-lite"/>
    </source>
</evidence>
<dbReference type="Pfam" id="PF18201">
    <property type="entry name" value="PIH1_CS"/>
    <property type="match status" value="1"/>
</dbReference>
<accession>A0AAN8GNU0</accession>
<proteinExistence type="inferred from homology"/>
<feature type="compositionally biased region" description="Basic and acidic residues" evidence="2">
    <location>
        <begin position="157"/>
        <end position="171"/>
    </location>
</feature>
<feature type="domain" description="PIH1D1/2/3 CS-like" evidence="3">
    <location>
        <begin position="2"/>
        <end position="88"/>
    </location>
</feature>
<dbReference type="InterPro" id="IPR041442">
    <property type="entry name" value="PIH1D1/2/3_CS-like"/>
</dbReference>
<dbReference type="GO" id="GO:0005737">
    <property type="term" value="C:cytoplasm"/>
    <property type="evidence" value="ECO:0007669"/>
    <property type="project" value="TreeGrafter"/>
</dbReference>
<feature type="compositionally biased region" description="Acidic residues" evidence="2">
    <location>
        <begin position="172"/>
        <end position="185"/>
    </location>
</feature>
<dbReference type="AlphaFoldDB" id="A0AAN8GNU0"/>